<evidence type="ECO:0000256" key="2">
    <source>
        <dbReference type="ARBA" id="ARBA00010112"/>
    </source>
</evidence>
<dbReference type="Proteomes" id="UP001432322">
    <property type="component" value="Unassembled WGS sequence"/>
</dbReference>
<dbReference type="GO" id="GO:0009986">
    <property type="term" value="C:cell surface"/>
    <property type="evidence" value="ECO:0007669"/>
    <property type="project" value="InterPro"/>
</dbReference>
<dbReference type="InterPro" id="IPR038479">
    <property type="entry name" value="Transthyretin-like_sf"/>
</dbReference>
<evidence type="ECO:0000256" key="1">
    <source>
        <dbReference type="ARBA" id="ARBA00004613"/>
    </source>
</evidence>
<dbReference type="Gene3D" id="2.60.40.3330">
    <property type="match status" value="1"/>
</dbReference>
<evidence type="ECO:0000256" key="3">
    <source>
        <dbReference type="ARBA" id="ARBA00022525"/>
    </source>
</evidence>
<evidence type="ECO:0000313" key="7">
    <source>
        <dbReference type="Proteomes" id="UP001432322"/>
    </source>
</evidence>
<keyword evidence="4 5" id="KW-0732">Signal</keyword>
<gene>
    <name evidence="6" type="ORF">PFISCL1PPCAC_9085</name>
</gene>
<protein>
    <submittedName>
        <fullName evidence="6">Uncharacterized protein</fullName>
    </submittedName>
</protein>
<dbReference type="PANTHER" id="PTHR21700:SF30">
    <property type="entry name" value="TRANSTHYRETIN-LIKE FAMILY PROTEIN"/>
    <property type="match status" value="1"/>
</dbReference>
<dbReference type="AlphaFoldDB" id="A0AAV5VHQ6"/>
<comment type="subcellular location">
    <subcellularLocation>
        <location evidence="1">Secreted</location>
    </subcellularLocation>
</comment>
<feature type="non-terminal residue" evidence="6">
    <location>
        <position position="1"/>
    </location>
</feature>
<name>A0AAV5VHQ6_9BILA</name>
<evidence type="ECO:0000313" key="6">
    <source>
        <dbReference type="EMBL" id="GMT17788.1"/>
    </source>
</evidence>
<organism evidence="6 7">
    <name type="scientific">Pristionchus fissidentatus</name>
    <dbReference type="NCBI Taxonomy" id="1538716"/>
    <lineage>
        <taxon>Eukaryota</taxon>
        <taxon>Metazoa</taxon>
        <taxon>Ecdysozoa</taxon>
        <taxon>Nematoda</taxon>
        <taxon>Chromadorea</taxon>
        <taxon>Rhabditida</taxon>
        <taxon>Rhabditina</taxon>
        <taxon>Diplogasteromorpha</taxon>
        <taxon>Diplogasteroidea</taxon>
        <taxon>Neodiplogasteridae</taxon>
        <taxon>Pristionchus</taxon>
    </lineage>
</organism>
<evidence type="ECO:0000256" key="4">
    <source>
        <dbReference type="ARBA" id="ARBA00022729"/>
    </source>
</evidence>
<dbReference type="Pfam" id="PF01060">
    <property type="entry name" value="TTR-52"/>
    <property type="match status" value="1"/>
</dbReference>
<comment type="similarity">
    <text evidence="2">Belongs to the nematode transthyretin-like family.</text>
</comment>
<keyword evidence="7" id="KW-1185">Reference proteome</keyword>
<comment type="caution">
    <text evidence="6">The sequence shown here is derived from an EMBL/GenBank/DDBJ whole genome shotgun (WGS) entry which is preliminary data.</text>
</comment>
<dbReference type="PANTHER" id="PTHR21700">
    <property type="entry name" value="TRANSTHYRETIN-LIKE FAMILY PROTEIN-RELATED"/>
    <property type="match status" value="1"/>
</dbReference>
<reference evidence="6" key="1">
    <citation type="submission" date="2023-10" db="EMBL/GenBank/DDBJ databases">
        <title>Genome assembly of Pristionchus species.</title>
        <authorList>
            <person name="Yoshida K."/>
            <person name="Sommer R.J."/>
        </authorList>
    </citation>
    <scope>NUCLEOTIDE SEQUENCE</scope>
    <source>
        <strain evidence="6">RS5133</strain>
    </source>
</reference>
<dbReference type="GO" id="GO:0005576">
    <property type="term" value="C:extracellular region"/>
    <property type="evidence" value="ECO:0007669"/>
    <property type="project" value="UniProtKB-SubCell"/>
</dbReference>
<feature type="chain" id="PRO_5043797982" evidence="5">
    <location>
        <begin position="19"/>
        <end position="129"/>
    </location>
</feature>
<dbReference type="InterPro" id="IPR001534">
    <property type="entry name" value="Transthyretin-like"/>
</dbReference>
<dbReference type="EMBL" id="BTSY01000003">
    <property type="protein sequence ID" value="GMT17788.1"/>
    <property type="molecule type" value="Genomic_DNA"/>
</dbReference>
<accession>A0AAV5VHQ6</accession>
<sequence>LAVIFVLLNFSIDAKLQGVSVTGTLSCNKYRQRNQKVELMERDVGLVDPDDLLAEVHSDHEGEFKLTGATFEIGKIEPYIRVTHNCAAKPGCTRVTEFDIPKEYINGTTYVMDYVVLDIVQKRDKETCK</sequence>
<proteinExistence type="inferred from homology"/>
<evidence type="ECO:0000256" key="5">
    <source>
        <dbReference type="SAM" id="SignalP"/>
    </source>
</evidence>
<feature type="signal peptide" evidence="5">
    <location>
        <begin position="1"/>
        <end position="18"/>
    </location>
</feature>
<keyword evidence="3" id="KW-0964">Secreted</keyword>